<keyword evidence="2" id="KW-0812">Transmembrane</keyword>
<keyword evidence="2" id="KW-0472">Membrane</keyword>
<feature type="coiled-coil region" evidence="1">
    <location>
        <begin position="38"/>
        <end position="68"/>
    </location>
</feature>
<dbReference type="EMBL" id="NFEZ01000003">
    <property type="protein sequence ID" value="PLT47007.1"/>
    <property type="molecule type" value="Genomic_DNA"/>
</dbReference>
<dbReference type="AlphaFoldDB" id="A0A2N5N9H5"/>
<dbReference type="OrthoDB" id="2655161at2"/>
<dbReference type="Pfam" id="PF26347">
    <property type="entry name" value="YtrI_sporulation"/>
    <property type="match status" value="1"/>
</dbReference>
<reference evidence="4 5" key="1">
    <citation type="submission" date="2017-05" db="EMBL/GenBank/DDBJ databases">
        <title>Functional genome analysis of Paenibacillus pasadenensis strain R16: insights on endophytic life style and antifungal activity.</title>
        <authorList>
            <person name="Passera A."/>
            <person name="Marcolungo L."/>
            <person name="Casati P."/>
            <person name="Brasca M."/>
            <person name="Quaglino F."/>
            <person name="Delledonne M."/>
        </authorList>
    </citation>
    <scope>NUCLEOTIDE SEQUENCE [LARGE SCALE GENOMIC DNA]</scope>
    <source>
        <strain evidence="4 5">R16</strain>
    </source>
</reference>
<protein>
    <recommendedName>
        <fullName evidence="3">Sporulation membrane protein YtrI C-terminal domain-containing protein</fullName>
    </recommendedName>
</protein>
<gene>
    <name evidence="4" type="ORF">B8V81_1231</name>
</gene>
<organism evidence="4 5">
    <name type="scientific">Paenibacillus pasadenensis</name>
    <dbReference type="NCBI Taxonomy" id="217090"/>
    <lineage>
        <taxon>Bacteria</taxon>
        <taxon>Bacillati</taxon>
        <taxon>Bacillota</taxon>
        <taxon>Bacilli</taxon>
        <taxon>Bacillales</taxon>
        <taxon>Paenibacillaceae</taxon>
        <taxon>Paenibacillus</taxon>
    </lineage>
</organism>
<sequence length="173" mass="19703">MRIPPFERFVRFTQGVGLVLAGMVIGAAFYHALFQAQFDRAANQIGKLEDQLNERDNDLSKLNQFKEQHSVIKTVQIRFEESSDAAGLDEPTKARLKAMLHKDLLVLEGQSIYEIDRESRLARELLAGKVYRDKDKSFSLEIKTVLVVDNKLQVWASIRRRGPEISSSAEPED</sequence>
<keyword evidence="1" id="KW-0175">Coiled coil</keyword>
<keyword evidence="5" id="KW-1185">Reference proteome</keyword>
<comment type="caution">
    <text evidence="4">The sequence shown here is derived from an EMBL/GenBank/DDBJ whole genome shotgun (WGS) entry which is preliminary data.</text>
</comment>
<evidence type="ECO:0000313" key="4">
    <source>
        <dbReference type="EMBL" id="PLT47007.1"/>
    </source>
</evidence>
<proteinExistence type="predicted"/>
<dbReference type="RefSeq" id="WP_052333282.1">
    <property type="nucleotide sequence ID" value="NZ_BIMM01000136.1"/>
</dbReference>
<evidence type="ECO:0000256" key="1">
    <source>
        <dbReference type="SAM" id="Coils"/>
    </source>
</evidence>
<dbReference type="Proteomes" id="UP000234789">
    <property type="component" value="Unassembled WGS sequence"/>
</dbReference>
<keyword evidence="2" id="KW-1133">Transmembrane helix</keyword>
<accession>A0A2N5N9H5</accession>
<name>A0A2N5N9H5_9BACL</name>
<evidence type="ECO:0000259" key="3">
    <source>
        <dbReference type="Pfam" id="PF26347"/>
    </source>
</evidence>
<dbReference type="InterPro" id="IPR058620">
    <property type="entry name" value="YtrI_C"/>
</dbReference>
<evidence type="ECO:0000313" key="5">
    <source>
        <dbReference type="Proteomes" id="UP000234789"/>
    </source>
</evidence>
<evidence type="ECO:0000256" key="2">
    <source>
        <dbReference type="SAM" id="Phobius"/>
    </source>
</evidence>
<feature type="domain" description="Sporulation membrane protein YtrI C-terminal" evidence="3">
    <location>
        <begin position="74"/>
        <end position="158"/>
    </location>
</feature>
<feature type="transmembrane region" description="Helical" evidence="2">
    <location>
        <begin position="12"/>
        <end position="33"/>
    </location>
</feature>